<proteinExistence type="predicted"/>
<dbReference type="Pfam" id="PF05717">
    <property type="entry name" value="TnpB_IS66"/>
    <property type="match status" value="1"/>
</dbReference>
<keyword evidence="2" id="KW-1185">Reference proteome</keyword>
<name>F3QHS3_9BURK</name>
<gene>
    <name evidence="1" type="ORF">HMPREF9439_00470</name>
</gene>
<dbReference type="eggNOG" id="ENOG5030Q1T">
    <property type="taxonomic scope" value="Bacteria"/>
</dbReference>
<dbReference type="HOGENOM" id="CLU_169066_0_0_4"/>
<protein>
    <submittedName>
        <fullName evidence="1">Uncharacterized protein</fullName>
    </submittedName>
</protein>
<dbReference type="InterPro" id="IPR008878">
    <property type="entry name" value="Transposase_IS66_Orf2"/>
</dbReference>
<accession>F3QHS3</accession>
<evidence type="ECO:0000313" key="1">
    <source>
        <dbReference type="EMBL" id="EGG56987.1"/>
    </source>
</evidence>
<reference evidence="1 2" key="1">
    <citation type="submission" date="2011-02" db="EMBL/GenBank/DDBJ databases">
        <authorList>
            <person name="Weinstock G."/>
            <person name="Sodergren E."/>
            <person name="Clifton S."/>
            <person name="Fulton L."/>
            <person name="Fulton B."/>
            <person name="Courtney L."/>
            <person name="Fronick C."/>
            <person name="Harrison M."/>
            <person name="Strong C."/>
            <person name="Farmer C."/>
            <person name="Delahaunty K."/>
            <person name="Markovic C."/>
            <person name="Hall O."/>
            <person name="Minx P."/>
            <person name="Tomlinson C."/>
            <person name="Mitreva M."/>
            <person name="Hou S."/>
            <person name="Chen J."/>
            <person name="Wollam A."/>
            <person name="Pepin K.H."/>
            <person name="Johnson M."/>
            <person name="Bhonagiri V."/>
            <person name="Zhang X."/>
            <person name="Suruliraj S."/>
            <person name="Warren W."/>
            <person name="Chinwalla A."/>
            <person name="Mardis E.R."/>
            <person name="Wilson R.K."/>
        </authorList>
    </citation>
    <scope>NUCLEOTIDE SEQUENCE [LARGE SCALE GENOMIC DNA]</scope>
    <source>
        <strain evidence="1 2">YIT 11859</strain>
    </source>
</reference>
<sequence length="111" mass="12632">MSPTDLRCGYHRLHSIAQDQLGIDLNGGKEAVVFISKTRRISKIITSDNRGTLLLTKTLYHGRFKELLIRLGEQAKCALTLPELERFLNGESIYYKALSFWQGCLKLITPH</sequence>
<organism evidence="1 2">
    <name type="scientific">Parasutterella excrementihominis YIT 11859</name>
    <dbReference type="NCBI Taxonomy" id="762966"/>
    <lineage>
        <taxon>Bacteria</taxon>
        <taxon>Pseudomonadati</taxon>
        <taxon>Pseudomonadota</taxon>
        <taxon>Betaproteobacteria</taxon>
        <taxon>Burkholderiales</taxon>
        <taxon>Sutterellaceae</taxon>
        <taxon>Parasutterella</taxon>
    </lineage>
</organism>
<comment type="caution">
    <text evidence="1">The sequence shown here is derived from an EMBL/GenBank/DDBJ whole genome shotgun (WGS) entry which is preliminary data.</text>
</comment>
<evidence type="ECO:0000313" key="2">
    <source>
        <dbReference type="Proteomes" id="UP000005156"/>
    </source>
</evidence>
<dbReference type="EMBL" id="AFBP01000011">
    <property type="protein sequence ID" value="EGG56987.1"/>
    <property type="molecule type" value="Genomic_DNA"/>
</dbReference>
<dbReference type="AlphaFoldDB" id="F3QHS3"/>
<dbReference type="Proteomes" id="UP000005156">
    <property type="component" value="Unassembled WGS sequence"/>
</dbReference>